<keyword evidence="4" id="KW-0732">Signal</keyword>
<dbReference type="Proteomes" id="UP001162030">
    <property type="component" value="Chromosome"/>
</dbReference>
<dbReference type="InterPro" id="IPR001258">
    <property type="entry name" value="NHL_repeat"/>
</dbReference>
<dbReference type="Gene3D" id="2.60.40.1120">
    <property type="entry name" value="Carboxypeptidase-like, regulatory domain"/>
    <property type="match status" value="4"/>
</dbReference>
<dbReference type="Gene3D" id="2.120.10.30">
    <property type="entry name" value="TolB, C-terminal domain"/>
    <property type="match status" value="6"/>
</dbReference>
<organism evidence="5 6">
    <name type="scientific">Methylocaldum szegediense</name>
    <dbReference type="NCBI Taxonomy" id="73780"/>
    <lineage>
        <taxon>Bacteria</taxon>
        <taxon>Pseudomonadati</taxon>
        <taxon>Pseudomonadota</taxon>
        <taxon>Gammaproteobacteria</taxon>
        <taxon>Methylococcales</taxon>
        <taxon>Methylococcaceae</taxon>
        <taxon>Methylocaldum</taxon>
    </lineage>
</organism>
<dbReference type="SUPFAM" id="SSF101898">
    <property type="entry name" value="NHL repeat"/>
    <property type="match status" value="3"/>
</dbReference>
<dbReference type="Pfam" id="PF24684">
    <property type="entry name" value="Vgb_lyase"/>
    <property type="match status" value="1"/>
</dbReference>
<feature type="signal peptide" evidence="4">
    <location>
        <begin position="1"/>
        <end position="26"/>
    </location>
</feature>
<evidence type="ECO:0000256" key="1">
    <source>
        <dbReference type="ARBA" id="ARBA00022737"/>
    </source>
</evidence>
<keyword evidence="6" id="KW-1185">Reference proteome</keyword>
<feature type="repeat" description="NHL" evidence="2">
    <location>
        <begin position="1270"/>
        <end position="1299"/>
    </location>
</feature>
<dbReference type="PROSITE" id="PS51125">
    <property type="entry name" value="NHL"/>
    <property type="match status" value="1"/>
</dbReference>
<dbReference type="Pfam" id="PF13620">
    <property type="entry name" value="CarboxypepD_reg"/>
    <property type="match status" value="4"/>
</dbReference>
<dbReference type="PANTHER" id="PTHR40274">
    <property type="entry name" value="VIRGINIAMYCIN B LYASE"/>
    <property type="match status" value="1"/>
</dbReference>
<dbReference type="InterPro" id="IPR051344">
    <property type="entry name" value="Vgb"/>
</dbReference>
<protein>
    <submittedName>
        <fullName evidence="5">Carboxypeptidase regulatory-like domain-containing protein</fullName>
    </submittedName>
</protein>
<dbReference type="InterPro" id="IPR013784">
    <property type="entry name" value="Carb-bd-like_fold"/>
</dbReference>
<evidence type="ECO:0000313" key="6">
    <source>
        <dbReference type="Proteomes" id="UP001162030"/>
    </source>
</evidence>
<dbReference type="RefSeq" id="WP_317964004.1">
    <property type="nucleotide sequence ID" value="NZ_OX458333.1"/>
</dbReference>
<feature type="compositionally biased region" description="Basic and acidic residues" evidence="3">
    <location>
        <begin position="2626"/>
        <end position="2645"/>
    </location>
</feature>
<evidence type="ECO:0000256" key="3">
    <source>
        <dbReference type="SAM" id="MobiDB-lite"/>
    </source>
</evidence>
<dbReference type="InterPro" id="IPR008930">
    <property type="entry name" value="Terpenoid_cyclase/PrenylTrfase"/>
</dbReference>
<dbReference type="CDD" id="cd00688">
    <property type="entry name" value="ISOPREN_C2_like"/>
    <property type="match status" value="1"/>
</dbReference>
<dbReference type="SUPFAM" id="SSF49452">
    <property type="entry name" value="Starch-binding domain-like"/>
    <property type="match status" value="1"/>
</dbReference>
<gene>
    <name evidence="5" type="ORF">MSZNOR_2269</name>
</gene>
<dbReference type="EMBL" id="OX458333">
    <property type="protein sequence ID" value="CAI8837735.1"/>
    <property type="molecule type" value="Genomic_DNA"/>
</dbReference>
<dbReference type="SUPFAM" id="SSF63829">
    <property type="entry name" value="Calcium-dependent phosphotriesterase"/>
    <property type="match status" value="3"/>
</dbReference>
<dbReference type="InterPro" id="IPR008969">
    <property type="entry name" value="CarboxyPept-like_regulatory"/>
</dbReference>
<reference evidence="5 6" key="1">
    <citation type="submission" date="2023-03" db="EMBL/GenBank/DDBJ databases">
        <authorList>
            <person name="Pearce D."/>
        </authorList>
    </citation>
    <scope>NUCLEOTIDE SEQUENCE [LARGE SCALE GENOMIC DNA]</scope>
    <source>
        <strain evidence="5">Msz</strain>
    </source>
</reference>
<evidence type="ECO:0000313" key="5">
    <source>
        <dbReference type="EMBL" id="CAI8837735.1"/>
    </source>
</evidence>
<dbReference type="PANTHER" id="PTHR40274:SF4">
    <property type="entry name" value="BLL1406 PROTEIN"/>
    <property type="match status" value="1"/>
</dbReference>
<dbReference type="Gene3D" id="2.40.10.500">
    <property type="match status" value="1"/>
</dbReference>
<evidence type="ECO:0000256" key="2">
    <source>
        <dbReference type="PROSITE-ProRule" id="PRU00504"/>
    </source>
</evidence>
<dbReference type="Gene3D" id="1.50.10.20">
    <property type="match status" value="1"/>
</dbReference>
<sequence length="3035" mass="313731">MIKQGFKTWMAALLLACLAMRGVAQAAPEIQSGLAWLESRISSTGEVLDASSSIATPLQIQGEIVDTLTLLSRTPAAGLVDALGAEAGGTTEDLARQIRAYAQAGRNTTPFLTALLANQNADGGFGSFPDYRSNPLDTAFALIALKSVDYVGADVLSGALGYLSSAANPDGGYGLPGSSSASQVYVTAYALNAMQAFSQSYALTAPISAARQWLLARQSGGAYGETLSNAVAALALTAGTTDTTAFAGLIDAIKAAQQGDGSWGADPYVTALALRALHLVDHWTPPPTTGAVTGLVLEQGSYVPMAGAVIRLLRTPSAEGATGADGRFTLSGVTPGTYTVEVGLSGYATVSVANVAVSAGNTANLGNIILGVDATAAVLRGKITDGNTGAPLSGATVTLSGAATGSAVSDAEGSFQLGGLPAGAVTIDVGKLGYGSVTAAATLAANTVTLFSPSLYPEGTTPTTASLQGQVTDAATGEAIGGATVAAAGRTATTDASGKFSLTGLAAGSISASVNAAGYAGATLTGTLVNGVNDAGVIRLAKLGASATTVSGTVRDAATGEPIAGATVRVQDGAAAAVTGADGRYQLAGITSGSFTLNAGAAGYLSRSANVTANLGDHVVADFVLDRSQSASGIRIESVSTDQPAYDPYGEIEISAEVSNASDQPADLIFSATILDDSRNVVAEVPAIQLVLGQSPADAVQQVPANGNLSIDIDWYNRNVAPGFYSVVVRAVTIGGSVVAEGSTAFSINPMQRLGGGIRLNPPITQADSNQPIAIDANVVNHGNLPIPAGPAELTVTLVNPDDVPPPPPAASVKTLVSGAPLSSPRGGVFDEAGNYYVVNNADRRVIKVAATGHAELLATLPSTIDGVPISPVDLARDQAGALWILNSSKLVLKLGPDGSLSSRTTGLAAQYGIDLDTAGNFYITGSNGSDRVLAKLDPAGQTTILVANGLSGPSGIVAAGDGGWFVSNYNDNTVARIDASGRITTFAEGLNRPQGLTRDAQGNLYVANSGANTIVRIAPDGTQSIYATGLKSPADLRFDSAGNLFVSNPGDNTIAKVLPDGSVQTFARGIAVNPEGMRYDGAGNLYIANGNGTVSRLGVDGGYGVVATGLNAPKDIEIGADGEIYVAGYGNGRITRISGNSVSAWASGLQSPYGLAFDGDGILHVTESSANRISTLDGTGERTTVLESLINSPEDVLEGPDGRVYVLNRGFIAAIGADGQGGVVARGFSNATGFTPAPDGGFYVVDNSSTVKHVDSAGAVSTVKTGLPYNPGGIAADADGNVYVADYNGRQILKIDVSGTVSAFAPLGVYPTRLIVNGYGGFYALSSNGDIRAITPDGTAAYFVNVSGARHLALAADGRLFVATSQGVTAVSSTGLKTTLASGLSDVSGAVPLANGQWAVVERGLAQLTMYDAQGAQIDRMNGFSSPGDIVWTGGEFAFADGSGNLLSWVPGQHPRRAGSGRQAKYLAWRDGVLYLSDNSGVATLAANGSLPSYYTLAGLRNVSGLAFRADGALTLAGNSDSRVLTVNAAKQIVASYAGLSNPGALAVDDANNVFVASAGTQQIVKVDASGQRSDVFAVNSSMNGLAFDGSGQLYGVSGNAVYRFDAAGNKTTVASDPSANLSRLAFGGSSIVATSSSNGFAYRVDGNVLTPFAAGIAGAQGVRAGPDGAVYVAGTSNGTVTRYSDGGLSIHAIGLPSPRRLAFAPSGTLYVAGNSGSVMAVAGDGAKTDLKVEKTLGTSAFDGVAVDGQGRVMLTRSGRNDIHVFSEPVAPAIPPAGTVVHAAALNLAELPVDGDALAVALGSWTPRFSGDYEVRLRSTQEGVEGALVNVLHVGPHADARMSIDRTAVSPTEDTVGVSITVEGADFTSLAKVDKSNLALSVSSGAYPSAIGADAAGNIYFTSGGVVNKVDKAGTVTTFVARTTSIRGEIPVDSAQNLYIGDGYNSNKLLRIAPDGTTTLVATLPTAIVSLAIDSRDNLYALTANQIVKVRPDGSQSVVTSAGITNPYSLTIDGKGNLYVQNRGNVINRIGPDGSVSTLLTEAKFEYEGHNIAGDCADNLFLTPYEWAKVGQSGEEHILAQLIGRTGQVASILDGRTVNRDLEDMDFIVYDRFSGNLLIWTDYNNGRIYKLPVTCGAINTELHVVLPQGQSAAGLNPAPTGALALPDGATEYVWNLKDVTALGRTVRFDTVLNGLVLGEERFVARDAFLVFQNSFVAGDVRVPIEIPKVRVENLVHLGVATDKPVYPASADALISVDLWNDNLHPVSGQAVVEIHDALGVRVAGLLAESALIEANGRLRLTPVFNTGTTLAGEYTVQAALLDEQGAVLASGSAAFRIVAGDGSGATLSSSVSTDQAAYHAYDTVIINGRVRNLAANLILTDLTVGETVTNPSGQVVFTASKTIPQLIGGSLEDLPFTLRLTAAPPGVYTVTQQVTDLTGAVLDTRSTTFTVHSTAETGSGLTGTISVTPTQAQHGDPVTLSYAVGNLGNADVTGLPILVRLVDPATNTLIQTWQETVDLPQLGRHDGSHVHPGTGLTVEHTYAAVLSVLIDGDERVLAQATFRVIDLPVKLEVTMHAATGRVLALVSCGAEDDDDRDHKDRDDDHHHFDRGHDQHNKHGRHHHRDHDSYHHRDDHKKSKGDHDRHAPACLAHRKALLDRTLTELGIRHRIVTDPDAFRRAFRSGVYDTYWLSGGRVKLGDTLARELREAVYRGDGLLLDGQHDERNKVLDAAGGFLYRGKLGKLDQSVVFTEAPFEIQTLASRGRGLKLELAGGQAVAHFPAGSPAVVRHIYGAGRSLSLAFDLPAALADQVSYAAWRDVLGQALADLKPTATDTYTGGAYVQERMGVRNLAEEVTARFLFRLPAGAALIEPDPALTAEPDGGWLWSFDLPAAETRTLDLGLRLPDADGEYGFTGRLDVARNGVFRHYADYAWSYTVASAQTDAVLLRAALRDYRPPKRPDQQIRDRAIEALDQALDRAAAGRWDAAIEPLLDAGEFVAALPSPDAPAWRARLARLLQEYAWQAYRAETAPPEP</sequence>
<name>A0ABN8X793_9GAMM</name>
<accession>A0ABN8X793</accession>
<proteinExistence type="predicted"/>
<feature type="region of interest" description="Disordered" evidence="3">
    <location>
        <begin position="2594"/>
        <end position="2645"/>
    </location>
</feature>
<feature type="chain" id="PRO_5046773560" evidence="4">
    <location>
        <begin position="27"/>
        <end position="3035"/>
    </location>
</feature>
<dbReference type="CDD" id="cd05819">
    <property type="entry name" value="NHL"/>
    <property type="match status" value="2"/>
</dbReference>
<dbReference type="SUPFAM" id="SSF48239">
    <property type="entry name" value="Terpenoid cyclases/Protein prenyltransferases"/>
    <property type="match status" value="1"/>
</dbReference>
<keyword evidence="1" id="KW-0677">Repeat</keyword>
<dbReference type="InterPro" id="IPR011042">
    <property type="entry name" value="6-blade_b-propeller_TolB-like"/>
</dbReference>
<evidence type="ECO:0000256" key="4">
    <source>
        <dbReference type="SAM" id="SignalP"/>
    </source>
</evidence>
<dbReference type="SUPFAM" id="SSF49464">
    <property type="entry name" value="Carboxypeptidase regulatory domain-like"/>
    <property type="match status" value="3"/>
</dbReference>
<feature type="compositionally biased region" description="Basic and acidic residues" evidence="3">
    <location>
        <begin position="2597"/>
        <end position="2617"/>
    </location>
</feature>